<dbReference type="PIRSF" id="PIRSF005962">
    <property type="entry name" value="Pept_M20D_amidohydro"/>
    <property type="match status" value="1"/>
</dbReference>
<dbReference type="GO" id="GO:0047980">
    <property type="term" value="F:hippurate hydrolase activity"/>
    <property type="evidence" value="ECO:0007669"/>
    <property type="project" value="UniProtKB-EC"/>
</dbReference>
<name>A9IJA8_BORPD</name>
<dbReference type="eggNOG" id="COG1473">
    <property type="taxonomic scope" value="Bacteria"/>
</dbReference>
<keyword evidence="2 5" id="KW-0378">Hydrolase</keyword>
<dbReference type="InterPro" id="IPR036264">
    <property type="entry name" value="Bact_exopeptidase_dim_dom"/>
</dbReference>
<dbReference type="NCBIfam" id="TIGR01891">
    <property type="entry name" value="amidohydrolases"/>
    <property type="match status" value="1"/>
</dbReference>
<dbReference type="KEGG" id="bpt:Bpet5007"/>
<gene>
    <name evidence="5" type="ordered locus">Bpet5007</name>
</gene>
<dbReference type="PANTHER" id="PTHR11014:SF63">
    <property type="entry name" value="METALLOPEPTIDASE, PUTATIVE (AFU_ORTHOLOGUE AFUA_6G09600)-RELATED"/>
    <property type="match status" value="1"/>
</dbReference>
<evidence type="ECO:0000256" key="2">
    <source>
        <dbReference type="ARBA" id="ARBA00022801"/>
    </source>
</evidence>
<dbReference type="EMBL" id="AM902716">
    <property type="protein sequence ID" value="CAP45359.1"/>
    <property type="molecule type" value="Genomic_DNA"/>
</dbReference>
<dbReference type="Pfam" id="PF01546">
    <property type="entry name" value="Peptidase_M20"/>
    <property type="match status" value="1"/>
</dbReference>
<dbReference type="Proteomes" id="UP000001225">
    <property type="component" value="Chromosome"/>
</dbReference>
<dbReference type="FunFam" id="3.30.70.360:FF:000014">
    <property type="entry name" value="N-acyl-L-amino acid amidohydrolase"/>
    <property type="match status" value="1"/>
</dbReference>
<feature type="binding site" evidence="3">
    <location>
        <position position="121"/>
    </location>
    <ligand>
        <name>Mn(2+)</name>
        <dbReference type="ChEBI" id="CHEBI:29035"/>
        <label>2</label>
    </ligand>
</feature>
<dbReference type="STRING" id="94624.Bpet5007"/>
<reference evidence="5 6" key="1">
    <citation type="journal article" date="2008" name="BMC Genomics">
        <title>The missing link: Bordetella petrii is endowed with both the metabolic versatility of environmental bacteria and virulence traits of pathogenic Bordetellae.</title>
        <authorList>
            <person name="Gross R."/>
            <person name="Guzman C.A."/>
            <person name="Sebaihia M."/>
            <person name="Martins Dos Santos V.A."/>
            <person name="Pieper D.H."/>
            <person name="Koebnik R."/>
            <person name="Lechner M."/>
            <person name="Bartels D."/>
            <person name="Buhrmester J."/>
            <person name="Choudhuri J.V."/>
            <person name="Ebensen T."/>
            <person name="Gaigalat L."/>
            <person name="Herrmann S."/>
            <person name="Khachane A.N."/>
            <person name="Larisch C."/>
            <person name="Link S."/>
            <person name="Linke B."/>
            <person name="Meyer F."/>
            <person name="Mormann S."/>
            <person name="Nakunst D."/>
            <person name="Rueckert C."/>
            <person name="Schneiker-Bekel S."/>
            <person name="Schulze K."/>
            <person name="Vorhoelter F.J."/>
            <person name="Yevsa T."/>
            <person name="Engle J.T."/>
            <person name="Goldman W.E."/>
            <person name="Puehler A."/>
            <person name="Goebel U.B."/>
            <person name="Goesmann A."/>
            <person name="Bloecker H."/>
            <person name="Kaiser O."/>
            <person name="Martinez-Arias R."/>
        </authorList>
    </citation>
    <scope>NUCLEOTIDE SEQUENCE [LARGE SCALE GENOMIC DNA]</scope>
    <source>
        <strain evidence="6">ATCC BAA-461 / DSM 12804 / CCUG 43448 / CIP 107267 / Se-1111R</strain>
    </source>
</reference>
<proteinExistence type="inferred from homology"/>
<dbReference type="SUPFAM" id="SSF55031">
    <property type="entry name" value="Bacterial exopeptidase dimerisation domain"/>
    <property type="match status" value="1"/>
</dbReference>
<sequence length="416" mass="45378">MLQNLDTEPFLSKITSPAMKTLDEIERAHADLTSLRRDIHAHPELAFNETRTSALVAERLRSFGIEVHTGFGKTGVVGVLKAGTGGKTVALRADMDALPMPEHNRFAHKSTIDGRMHGCGHDGHTTMLLGAAEYLARHRDFDGTVVFIFQPAEEGGNAGARAMMEDGLFDKFPCDAVFGLHNMPGMPVNQFGFRSGPAMASSNRWDITIRGVGGHAAQPHRAVDPIVVAADMVHALQTLISRSKDPLESAVLTITQIHAGDAYNVIPGEAVLRGTVRTYTVDVLDQIEDGMRRIATSLPQVYGATGELDFVRAYPPLVNWEKETAFAAQVARDVFGDEQVNCEIPAFMGAEDFSFYLEKVPGCYLFLGNGDGDHRLATYHGMGPCQLHNPNYDFNDALLPVGATYWVKLVQKFLAA</sequence>
<evidence type="ECO:0000256" key="3">
    <source>
        <dbReference type="PIRSR" id="PIRSR005962-1"/>
    </source>
</evidence>
<feature type="binding site" evidence="3">
    <location>
        <position position="181"/>
    </location>
    <ligand>
        <name>Mn(2+)</name>
        <dbReference type="ChEBI" id="CHEBI:29035"/>
        <label>2</label>
    </ligand>
</feature>
<dbReference type="EC" id="3.5.1.32" evidence="5"/>
<keyword evidence="6" id="KW-1185">Reference proteome</keyword>
<feature type="binding site" evidence="3">
    <location>
        <position position="388"/>
    </location>
    <ligand>
        <name>Mn(2+)</name>
        <dbReference type="ChEBI" id="CHEBI:29035"/>
        <label>2</label>
    </ligand>
</feature>
<comment type="cofactor">
    <cofactor evidence="3">
        <name>Mn(2+)</name>
        <dbReference type="ChEBI" id="CHEBI:29035"/>
    </cofactor>
    <text evidence="3">The Mn(2+) ion enhances activity.</text>
</comment>
<dbReference type="Gene3D" id="3.40.630.10">
    <property type="entry name" value="Zn peptidases"/>
    <property type="match status" value="1"/>
</dbReference>
<comment type="similarity">
    <text evidence="1">Belongs to the peptidase M20 family.</text>
</comment>
<feature type="binding site" evidence="3">
    <location>
        <position position="119"/>
    </location>
    <ligand>
        <name>Mn(2+)</name>
        <dbReference type="ChEBI" id="CHEBI:29035"/>
        <label>2</label>
    </ligand>
</feature>
<dbReference type="InterPro" id="IPR002933">
    <property type="entry name" value="Peptidase_M20"/>
</dbReference>
<dbReference type="Pfam" id="PF07687">
    <property type="entry name" value="M20_dimer"/>
    <property type="match status" value="1"/>
</dbReference>
<organism evidence="5 6">
    <name type="scientific">Bordetella petrii (strain ATCC BAA-461 / DSM 12804 / CCUG 43448 / CIP 107267 / Se-1111R)</name>
    <dbReference type="NCBI Taxonomy" id="340100"/>
    <lineage>
        <taxon>Bacteria</taxon>
        <taxon>Pseudomonadati</taxon>
        <taxon>Pseudomonadota</taxon>
        <taxon>Betaproteobacteria</taxon>
        <taxon>Burkholderiales</taxon>
        <taxon>Alcaligenaceae</taxon>
        <taxon>Bordetella</taxon>
    </lineage>
</organism>
<dbReference type="PANTHER" id="PTHR11014">
    <property type="entry name" value="PEPTIDASE M20 FAMILY MEMBER"/>
    <property type="match status" value="1"/>
</dbReference>
<dbReference type="Gene3D" id="3.30.70.360">
    <property type="match status" value="1"/>
</dbReference>
<dbReference type="CDD" id="cd05666">
    <property type="entry name" value="M20_Acy1-like"/>
    <property type="match status" value="1"/>
</dbReference>
<feature type="binding site" evidence="3">
    <location>
        <position position="154"/>
    </location>
    <ligand>
        <name>Mn(2+)</name>
        <dbReference type="ChEBI" id="CHEBI:29035"/>
        <label>2</label>
    </ligand>
</feature>
<protein>
    <submittedName>
        <fullName evidence="5">Hydrolase</fullName>
        <ecNumber evidence="5">3.5.1.32</ecNumber>
    </submittedName>
</protein>
<feature type="domain" description="Peptidase M20 dimerisation" evidence="4">
    <location>
        <begin position="204"/>
        <end position="296"/>
    </location>
</feature>
<keyword evidence="3" id="KW-0479">Metal-binding</keyword>
<accession>A9IJA8</accession>
<evidence type="ECO:0000259" key="4">
    <source>
        <dbReference type="Pfam" id="PF07687"/>
    </source>
</evidence>
<dbReference type="SUPFAM" id="SSF53187">
    <property type="entry name" value="Zn-dependent exopeptidases"/>
    <property type="match status" value="1"/>
</dbReference>
<keyword evidence="3" id="KW-0464">Manganese</keyword>
<dbReference type="GO" id="GO:0046872">
    <property type="term" value="F:metal ion binding"/>
    <property type="evidence" value="ECO:0007669"/>
    <property type="project" value="UniProtKB-KW"/>
</dbReference>
<evidence type="ECO:0000313" key="5">
    <source>
        <dbReference type="EMBL" id="CAP45359.1"/>
    </source>
</evidence>
<evidence type="ECO:0000313" key="6">
    <source>
        <dbReference type="Proteomes" id="UP000001225"/>
    </source>
</evidence>
<dbReference type="InterPro" id="IPR017439">
    <property type="entry name" value="Amidohydrolase"/>
</dbReference>
<dbReference type="InterPro" id="IPR011650">
    <property type="entry name" value="Peptidase_M20_dimer"/>
</dbReference>
<evidence type="ECO:0000256" key="1">
    <source>
        <dbReference type="ARBA" id="ARBA00006153"/>
    </source>
</evidence>
<dbReference type="AlphaFoldDB" id="A9IJA8"/>